<proteinExistence type="predicted"/>
<evidence type="ECO:0000313" key="1">
    <source>
        <dbReference type="EMBL" id="ACL69724.1"/>
    </source>
</evidence>
<gene>
    <name evidence="1" type="ordered locus">Hore_09680</name>
</gene>
<dbReference type="HOGENOM" id="CLU_182779_0_0_9"/>
<name>B8CWQ5_HALOH</name>
<dbReference type="eggNOG" id="ENOG5033DM7">
    <property type="taxonomic scope" value="Bacteria"/>
</dbReference>
<dbReference type="KEGG" id="hor:Hore_09680"/>
<dbReference type="AlphaFoldDB" id="B8CWQ5"/>
<dbReference type="OrthoDB" id="2085824at2"/>
<reference evidence="1 2" key="1">
    <citation type="journal article" date="2009" name="PLoS ONE">
        <title>Genome analysis of the anaerobic thermohalophilic bacterium Halothermothrix orenii.</title>
        <authorList>
            <person name="Mavromatis K."/>
            <person name="Ivanova N."/>
            <person name="Anderson I."/>
            <person name="Lykidis A."/>
            <person name="Hooper S.D."/>
            <person name="Sun H."/>
            <person name="Kunin V."/>
            <person name="Lapidus A."/>
            <person name="Hugenholtz P."/>
            <person name="Patel B."/>
            <person name="Kyrpides N.C."/>
        </authorList>
    </citation>
    <scope>NUCLEOTIDE SEQUENCE [LARGE SCALE GENOMIC DNA]</scope>
    <source>
        <strain evidence="2">H 168 / OCM 544 / DSM 9562</strain>
    </source>
</reference>
<accession>B8CWQ5</accession>
<keyword evidence="2" id="KW-1185">Reference proteome</keyword>
<dbReference type="RefSeq" id="WP_012635910.1">
    <property type="nucleotide sequence ID" value="NC_011899.1"/>
</dbReference>
<organism evidence="1 2">
    <name type="scientific">Halothermothrix orenii (strain H 168 / OCM 544 / DSM 9562)</name>
    <dbReference type="NCBI Taxonomy" id="373903"/>
    <lineage>
        <taxon>Bacteria</taxon>
        <taxon>Bacillati</taxon>
        <taxon>Bacillota</taxon>
        <taxon>Clostridia</taxon>
        <taxon>Halanaerobiales</taxon>
        <taxon>Halothermotrichaceae</taxon>
        <taxon>Halothermothrix</taxon>
    </lineage>
</organism>
<dbReference type="STRING" id="373903.Hore_09680"/>
<evidence type="ECO:0000313" key="2">
    <source>
        <dbReference type="Proteomes" id="UP000000719"/>
    </source>
</evidence>
<protein>
    <submittedName>
        <fullName evidence="1">Uncharacterized protein</fullName>
    </submittedName>
</protein>
<dbReference type="Proteomes" id="UP000000719">
    <property type="component" value="Chromosome"/>
</dbReference>
<sequence>MGVRFKRDYDEIVQELVEALGRIDNFYEFVDLSDEEWNSLSQENQERCLEALSIDVFYGLGGVSSFPVGKGQVSYDQDYNVIRVTSGDNVVSVIKLD</sequence>
<dbReference type="EMBL" id="CP001098">
    <property type="protein sequence ID" value="ACL69724.1"/>
    <property type="molecule type" value="Genomic_DNA"/>
</dbReference>